<evidence type="ECO:0000313" key="3">
    <source>
        <dbReference type="Proteomes" id="UP001189429"/>
    </source>
</evidence>
<keyword evidence="3" id="KW-1185">Reference proteome</keyword>
<organism evidence="2 3">
    <name type="scientific">Prorocentrum cordatum</name>
    <dbReference type="NCBI Taxonomy" id="2364126"/>
    <lineage>
        <taxon>Eukaryota</taxon>
        <taxon>Sar</taxon>
        <taxon>Alveolata</taxon>
        <taxon>Dinophyceae</taxon>
        <taxon>Prorocentrales</taxon>
        <taxon>Prorocentraceae</taxon>
        <taxon>Prorocentrum</taxon>
    </lineage>
</organism>
<comment type="caution">
    <text evidence="2">The sequence shown here is derived from an EMBL/GenBank/DDBJ whole genome shotgun (WGS) entry which is preliminary data.</text>
</comment>
<evidence type="ECO:0000313" key="2">
    <source>
        <dbReference type="EMBL" id="CAK0866458.1"/>
    </source>
</evidence>
<dbReference type="Proteomes" id="UP001189429">
    <property type="component" value="Unassembled WGS sequence"/>
</dbReference>
<accession>A0ABN9V167</accession>
<feature type="compositionally biased region" description="Low complexity" evidence="1">
    <location>
        <begin position="163"/>
        <end position="172"/>
    </location>
</feature>
<feature type="compositionally biased region" description="Basic and acidic residues" evidence="1">
    <location>
        <begin position="689"/>
        <end position="698"/>
    </location>
</feature>
<feature type="region of interest" description="Disordered" evidence="1">
    <location>
        <begin position="142"/>
        <end position="181"/>
    </location>
</feature>
<proteinExistence type="predicted"/>
<evidence type="ECO:0008006" key="4">
    <source>
        <dbReference type="Google" id="ProtNLM"/>
    </source>
</evidence>
<protein>
    <recommendedName>
        <fullName evidence="4">CCHC-type domain-containing protein</fullName>
    </recommendedName>
</protein>
<dbReference type="EMBL" id="CAUYUJ010016538">
    <property type="protein sequence ID" value="CAK0866458.1"/>
    <property type="molecule type" value="Genomic_DNA"/>
</dbReference>
<gene>
    <name evidence="2" type="ORF">PCOR1329_LOCUS53636</name>
</gene>
<feature type="region of interest" description="Disordered" evidence="1">
    <location>
        <begin position="1107"/>
        <end position="1126"/>
    </location>
</feature>
<feature type="compositionally biased region" description="Basic and acidic residues" evidence="1">
    <location>
        <begin position="1107"/>
        <end position="1119"/>
    </location>
</feature>
<feature type="region of interest" description="Disordered" evidence="1">
    <location>
        <begin position="650"/>
        <end position="703"/>
    </location>
</feature>
<name>A0ABN9V167_9DINO</name>
<evidence type="ECO:0000256" key="1">
    <source>
        <dbReference type="SAM" id="MobiDB-lite"/>
    </source>
</evidence>
<sequence>MAGSSVTKNVEAWEVAVSRFERRFMATLVPDMKTGAFCRILRDSLREHFYLNAGRYPACEAMREAAMFYLEERADPAHAERVDSAPMGVEQRLLALERGARQQSKGYDEHSEKFDCYCNLCNKGGHKKADCWWNEKTTGGPKQLSALSQGERAEQPPSGGRGASASSGDRPALILERSGDTGPALPRFLAMTEELEEGPEHAGTALLTVMRSTRLLKRGEGAACRSATGGRVKTTGAQLVMFETVCDSEVIVREFEMANESYQPVGMIISTGNVTSNGCRIVLGDDGSCVEDRKSGQRLVVYKHKNIYELEVDIIDPDVRDDVEAAVLPIERREVKDEEPTASVELGGARAIRRRKTPRQPGAQEIEARSISHVPHLDSCSVSVHGRGILMPRDASWWLAANAELGGRAGAALNSDGEPAVLNVKQRAMAMIVGIRLVPEVKPIRGSKSNLDAGPANGAAAGLLRCRRAQLDMGMVHVVRCRPVPVGKSNAAKMGPIFIPGIFPGLVERAGQVIIGASEGAAVRRRDCKRQPLESQWNKELELGLRAPPWAPSGNAELGGSRLPRATMRIEAAAPGGALEPPPGLAPRRPSPRQVYVTARLLNKFGRAPGRAACGGRAVARADACRARVLGEAFADRMERARRELDCLGGGAEAARPSGAAGSADQEETDARAGAQETPAQPSTDMGLTDEKRPRGAAEDEVGPAPERAVLAVVPEEESLDCDSELSFASIYVGEIAGLPLSDLEVDEAMGVEMLGYDKHEVYEEEVINKGDSQNRRARARLITREMKKGKPGWETAFAGAPPPWAMRGALAAAGDIPGALVGDLIERLKMQGGLGSACLFRDEDKDAWLVCQGDDVAIEGSEAELDLMSEELGKRCDIAVTATGPDEKDDAIGILLSGPASWKKGGLLLGCDPLADRAAAMTTCRGAAAMIGYISHDRLDLLYSAKSSLPAMQAPTEPDLWQLKHIGRCLVGAPRVALEFEDQTRAEVGDPGEPGAIEWRGRVARFVKARAEGLGVVSGFGDLGEQKSLRVRVNSSAALGVVRRIGLGELERVDAIFIWVQHAREQNKQAVFKVLGASNGANPKSKYVGKISHKSDMDNAGLVELEGRGEEAPRKGVDAEAISGA</sequence>
<reference evidence="2" key="1">
    <citation type="submission" date="2023-10" db="EMBL/GenBank/DDBJ databases">
        <authorList>
            <person name="Chen Y."/>
            <person name="Shah S."/>
            <person name="Dougan E. K."/>
            <person name="Thang M."/>
            <person name="Chan C."/>
        </authorList>
    </citation>
    <scope>NUCLEOTIDE SEQUENCE [LARGE SCALE GENOMIC DNA]</scope>
</reference>